<feature type="signal peptide" evidence="1">
    <location>
        <begin position="1"/>
        <end position="18"/>
    </location>
</feature>
<reference evidence="2" key="2">
    <citation type="submission" date="2020-11" db="EMBL/GenBank/DDBJ databases">
        <authorList>
            <consortium name="DOE Joint Genome Institute"/>
            <person name="Kuo A."/>
            <person name="Miyauchi S."/>
            <person name="Kiss E."/>
            <person name="Drula E."/>
            <person name="Kohler A."/>
            <person name="Sanchez-Garcia M."/>
            <person name="Andreopoulos B."/>
            <person name="Barry K.W."/>
            <person name="Bonito G."/>
            <person name="Buee M."/>
            <person name="Carver A."/>
            <person name="Chen C."/>
            <person name="Cichocki N."/>
            <person name="Clum A."/>
            <person name="Culley D."/>
            <person name="Crous P.W."/>
            <person name="Fauchery L."/>
            <person name="Girlanda M."/>
            <person name="Hayes R."/>
            <person name="Keri Z."/>
            <person name="Labutti K."/>
            <person name="Lipzen A."/>
            <person name="Lombard V."/>
            <person name="Magnuson J."/>
            <person name="Maillard F."/>
            <person name="Morin E."/>
            <person name="Murat C."/>
            <person name="Nolan M."/>
            <person name="Ohm R."/>
            <person name="Pangilinan J."/>
            <person name="Pereira M."/>
            <person name="Perotto S."/>
            <person name="Peter M."/>
            <person name="Riley R."/>
            <person name="Sitrit Y."/>
            <person name="Stielow B."/>
            <person name="Szollosi G."/>
            <person name="Zifcakova L."/>
            <person name="Stursova M."/>
            <person name="Spatafora J.W."/>
            <person name="Tedersoo L."/>
            <person name="Vaario L.-M."/>
            <person name="Yamada A."/>
            <person name="Yan M."/>
            <person name="Wang P."/>
            <person name="Xu J."/>
            <person name="Bruns T."/>
            <person name="Baldrian P."/>
            <person name="Vilgalys R."/>
            <person name="Henrissat B."/>
            <person name="Grigoriev I.V."/>
            <person name="Hibbett D."/>
            <person name="Nagy L.G."/>
            <person name="Martin F.M."/>
        </authorList>
    </citation>
    <scope>NUCLEOTIDE SEQUENCE</scope>
    <source>
        <strain evidence="2">UH-Tt-Lm1</strain>
    </source>
</reference>
<proteinExistence type="predicted"/>
<evidence type="ECO:0000313" key="2">
    <source>
        <dbReference type="EMBL" id="KAF9785046.1"/>
    </source>
</evidence>
<feature type="chain" id="PRO_5040206034" description="Secreted protein" evidence="1">
    <location>
        <begin position="19"/>
        <end position="123"/>
    </location>
</feature>
<accession>A0A9P6HDX3</accession>
<organism evidence="2 3">
    <name type="scientific">Thelephora terrestris</name>
    <dbReference type="NCBI Taxonomy" id="56493"/>
    <lineage>
        <taxon>Eukaryota</taxon>
        <taxon>Fungi</taxon>
        <taxon>Dikarya</taxon>
        <taxon>Basidiomycota</taxon>
        <taxon>Agaricomycotina</taxon>
        <taxon>Agaricomycetes</taxon>
        <taxon>Thelephorales</taxon>
        <taxon>Thelephoraceae</taxon>
        <taxon>Thelephora</taxon>
    </lineage>
</organism>
<protein>
    <recommendedName>
        <fullName evidence="4">Secreted protein</fullName>
    </recommendedName>
</protein>
<evidence type="ECO:0000313" key="3">
    <source>
        <dbReference type="Proteomes" id="UP000736335"/>
    </source>
</evidence>
<reference evidence="2" key="1">
    <citation type="journal article" date="2020" name="Nat. Commun.">
        <title>Large-scale genome sequencing of mycorrhizal fungi provides insights into the early evolution of symbiotic traits.</title>
        <authorList>
            <person name="Miyauchi S."/>
            <person name="Kiss E."/>
            <person name="Kuo A."/>
            <person name="Drula E."/>
            <person name="Kohler A."/>
            <person name="Sanchez-Garcia M."/>
            <person name="Morin E."/>
            <person name="Andreopoulos B."/>
            <person name="Barry K.W."/>
            <person name="Bonito G."/>
            <person name="Buee M."/>
            <person name="Carver A."/>
            <person name="Chen C."/>
            <person name="Cichocki N."/>
            <person name="Clum A."/>
            <person name="Culley D."/>
            <person name="Crous P.W."/>
            <person name="Fauchery L."/>
            <person name="Girlanda M."/>
            <person name="Hayes R.D."/>
            <person name="Keri Z."/>
            <person name="LaButti K."/>
            <person name="Lipzen A."/>
            <person name="Lombard V."/>
            <person name="Magnuson J."/>
            <person name="Maillard F."/>
            <person name="Murat C."/>
            <person name="Nolan M."/>
            <person name="Ohm R.A."/>
            <person name="Pangilinan J."/>
            <person name="Pereira M.F."/>
            <person name="Perotto S."/>
            <person name="Peter M."/>
            <person name="Pfister S."/>
            <person name="Riley R."/>
            <person name="Sitrit Y."/>
            <person name="Stielow J.B."/>
            <person name="Szollosi G."/>
            <person name="Zifcakova L."/>
            <person name="Stursova M."/>
            <person name="Spatafora J.W."/>
            <person name="Tedersoo L."/>
            <person name="Vaario L.M."/>
            <person name="Yamada A."/>
            <person name="Yan M."/>
            <person name="Wang P."/>
            <person name="Xu J."/>
            <person name="Bruns T."/>
            <person name="Baldrian P."/>
            <person name="Vilgalys R."/>
            <person name="Dunand C."/>
            <person name="Henrissat B."/>
            <person name="Grigoriev I.V."/>
            <person name="Hibbett D."/>
            <person name="Nagy L.G."/>
            <person name="Martin F.M."/>
        </authorList>
    </citation>
    <scope>NUCLEOTIDE SEQUENCE</scope>
    <source>
        <strain evidence="2">UH-Tt-Lm1</strain>
    </source>
</reference>
<dbReference type="Proteomes" id="UP000736335">
    <property type="component" value="Unassembled WGS sequence"/>
</dbReference>
<gene>
    <name evidence="2" type="ORF">BJ322DRAFT_1061100</name>
</gene>
<evidence type="ECO:0000256" key="1">
    <source>
        <dbReference type="SAM" id="SignalP"/>
    </source>
</evidence>
<dbReference type="EMBL" id="WIUZ02000007">
    <property type="protein sequence ID" value="KAF9785046.1"/>
    <property type="molecule type" value="Genomic_DNA"/>
</dbReference>
<sequence>MITVKFFALSGAVLQVTAHIPPMWTADVARNRDLRPNHHRHGLREGSDAARYLTECGSHREIYLHPRLIRVASLGSLSCISGAPSGLRPVGSLKEAVGTGGLLISIRINPQRRCSASTSTVER</sequence>
<keyword evidence="1" id="KW-0732">Signal</keyword>
<keyword evidence="3" id="KW-1185">Reference proteome</keyword>
<name>A0A9P6HDX3_9AGAM</name>
<comment type="caution">
    <text evidence="2">The sequence shown here is derived from an EMBL/GenBank/DDBJ whole genome shotgun (WGS) entry which is preliminary data.</text>
</comment>
<dbReference type="AlphaFoldDB" id="A0A9P6HDX3"/>
<evidence type="ECO:0008006" key="4">
    <source>
        <dbReference type="Google" id="ProtNLM"/>
    </source>
</evidence>